<accession>A0ABQ9Y332</accession>
<dbReference type="EMBL" id="JARBJD010000040">
    <property type="protein sequence ID" value="KAK2958130.1"/>
    <property type="molecule type" value="Genomic_DNA"/>
</dbReference>
<proteinExistence type="predicted"/>
<keyword evidence="2" id="KW-1185">Reference proteome</keyword>
<gene>
    <name evidence="1" type="ORF">BLNAU_6834</name>
</gene>
<organism evidence="1 2">
    <name type="scientific">Blattamonas nauphoetae</name>
    <dbReference type="NCBI Taxonomy" id="2049346"/>
    <lineage>
        <taxon>Eukaryota</taxon>
        <taxon>Metamonada</taxon>
        <taxon>Preaxostyla</taxon>
        <taxon>Oxymonadida</taxon>
        <taxon>Blattamonas</taxon>
    </lineage>
</organism>
<protein>
    <submittedName>
        <fullName evidence="1">Uncharacterized protein</fullName>
    </submittedName>
</protein>
<reference evidence="1 2" key="1">
    <citation type="journal article" date="2022" name="bioRxiv">
        <title>Genomics of Preaxostyla Flagellates Illuminates Evolutionary Transitions and the Path Towards Mitochondrial Loss.</title>
        <authorList>
            <person name="Novak L.V.F."/>
            <person name="Treitli S.C."/>
            <person name="Pyrih J."/>
            <person name="Halakuc P."/>
            <person name="Pipaliya S.V."/>
            <person name="Vacek V."/>
            <person name="Brzon O."/>
            <person name="Soukal P."/>
            <person name="Eme L."/>
            <person name="Dacks J.B."/>
            <person name="Karnkowska A."/>
            <person name="Elias M."/>
            <person name="Hampl V."/>
        </authorList>
    </citation>
    <scope>NUCLEOTIDE SEQUENCE [LARGE SCALE GENOMIC DNA]</scope>
    <source>
        <strain evidence="1">NAU3</strain>
        <tissue evidence="1">Gut</tissue>
    </source>
</reference>
<evidence type="ECO:0000313" key="1">
    <source>
        <dbReference type="EMBL" id="KAK2958130.1"/>
    </source>
</evidence>
<name>A0ABQ9Y332_9EUKA</name>
<comment type="caution">
    <text evidence="1">The sequence shown here is derived from an EMBL/GenBank/DDBJ whole genome shotgun (WGS) entry which is preliminary data.</text>
</comment>
<dbReference type="Proteomes" id="UP001281761">
    <property type="component" value="Unassembled WGS sequence"/>
</dbReference>
<sequence>MVWFAGTIGILSRQSRSTVATLSFTFADTLEHKHLPLTLRILDLPSPLTPSHFLCLSLTTHTLPLPSASPLATLCVAHVVNCSS</sequence>
<evidence type="ECO:0000313" key="2">
    <source>
        <dbReference type="Proteomes" id="UP001281761"/>
    </source>
</evidence>